<dbReference type="PANTHER" id="PTHR33154">
    <property type="entry name" value="TRANSCRIPTIONAL REGULATOR, ARSR FAMILY"/>
    <property type="match status" value="1"/>
</dbReference>
<evidence type="ECO:0000259" key="4">
    <source>
        <dbReference type="SMART" id="SM00418"/>
    </source>
</evidence>
<reference evidence="5 6" key="1">
    <citation type="submission" date="2017-02" db="EMBL/GenBank/DDBJ databases">
        <authorList>
            <person name="Peterson S.W."/>
        </authorList>
    </citation>
    <scope>NUCLEOTIDE SEQUENCE [LARGE SCALE GENOMIC DNA]</scope>
    <source>
        <strain evidence="5 6">DSM 21481</strain>
    </source>
</reference>
<sequence length="187" mass="20845">MERIEAITAVHHPVRRRIYDYLSLHGTAQVTTLARALGLQVGSVSHHLRMLKRAGVVEHAPDTTGDRRTSWWQTSRSGLTWSAEDFTDSPADALLAREAERANVETHVGRLRAWHRRTAPLPEWARAAFSIDTLAWATPDELEALSAAMRETFAAWQAGIDESDAEADADAERRPVFVFAHGFPTVP</sequence>
<evidence type="ECO:0000313" key="6">
    <source>
        <dbReference type="Proteomes" id="UP000189777"/>
    </source>
</evidence>
<dbReference type="CDD" id="cd00090">
    <property type="entry name" value="HTH_ARSR"/>
    <property type="match status" value="1"/>
</dbReference>
<keyword evidence="6" id="KW-1185">Reference proteome</keyword>
<dbReference type="GO" id="GO:0003700">
    <property type="term" value="F:DNA-binding transcription factor activity"/>
    <property type="evidence" value="ECO:0007669"/>
    <property type="project" value="InterPro"/>
</dbReference>
<dbReference type="InterPro" id="IPR036388">
    <property type="entry name" value="WH-like_DNA-bd_sf"/>
</dbReference>
<accession>A0A1T5K5M3</accession>
<dbReference type="PANTHER" id="PTHR33154:SF15">
    <property type="entry name" value="REGULATORY PROTEIN ARSR"/>
    <property type="match status" value="1"/>
</dbReference>
<dbReference type="Gene3D" id="1.10.10.10">
    <property type="entry name" value="Winged helix-like DNA-binding domain superfamily/Winged helix DNA-binding domain"/>
    <property type="match status" value="1"/>
</dbReference>
<dbReference type="AlphaFoldDB" id="A0A1T5K5M3"/>
<feature type="domain" description="HTH arsR-type" evidence="4">
    <location>
        <begin position="5"/>
        <end position="100"/>
    </location>
</feature>
<evidence type="ECO:0000313" key="5">
    <source>
        <dbReference type="EMBL" id="SKC58921.1"/>
    </source>
</evidence>
<keyword evidence="1" id="KW-0805">Transcription regulation</keyword>
<dbReference type="InterPro" id="IPR036390">
    <property type="entry name" value="WH_DNA-bd_sf"/>
</dbReference>
<evidence type="ECO:0000256" key="2">
    <source>
        <dbReference type="ARBA" id="ARBA00023125"/>
    </source>
</evidence>
<dbReference type="OrthoDB" id="7945987at2"/>
<dbReference type="InterPro" id="IPR011991">
    <property type="entry name" value="ArsR-like_HTH"/>
</dbReference>
<evidence type="ECO:0000256" key="3">
    <source>
        <dbReference type="ARBA" id="ARBA00023163"/>
    </source>
</evidence>
<dbReference type="STRING" id="526729.SAMN04324258_1847"/>
<dbReference type="EMBL" id="FUZQ01000003">
    <property type="protein sequence ID" value="SKC58921.1"/>
    <property type="molecule type" value="Genomic_DNA"/>
</dbReference>
<protein>
    <submittedName>
        <fullName evidence="5">Helix-turn-helix domain-containing protein</fullName>
    </submittedName>
</protein>
<dbReference type="InterPro" id="IPR051081">
    <property type="entry name" value="HTH_MetalResp_TranReg"/>
</dbReference>
<organism evidence="5 6">
    <name type="scientific">Krasilnikoviella flava</name>
    <dbReference type="NCBI Taxonomy" id="526729"/>
    <lineage>
        <taxon>Bacteria</taxon>
        <taxon>Bacillati</taxon>
        <taxon>Actinomycetota</taxon>
        <taxon>Actinomycetes</taxon>
        <taxon>Micrococcales</taxon>
        <taxon>Promicromonosporaceae</taxon>
        <taxon>Krasilnikoviella</taxon>
    </lineage>
</organism>
<dbReference type="InterPro" id="IPR001845">
    <property type="entry name" value="HTH_ArsR_DNA-bd_dom"/>
</dbReference>
<dbReference type="SUPFAM" id="SSF46785">
    <property type="entry name" value="Winged helix' DNA-binding domain"/>
    <property type="match status" value="1"/>
</dbReference>
<dbReference type="RefSeq" id="WP_079573720.1">
    <property type="nucleotide sequence ID" value="NZ_FUZQ01000003.1"/>
</dbReference>
<dbReference type="GO" id="GO:0003677">
    <property type="term" value="F:DNA binding"/>
    <property type="evidence" value="ECO:0007669"/>
    <property type="project" value="UniProtKB-KW"/>
</dbReference>
<proteinExistence type="predicted"/>
<evidence type="ECO:0000256" key="1">
    <source>
        <dbReference type="ARBA" id="ARBA00023015"/>
    </source>
</evidence>
<gene>
    <name evidence="5" type="ORF">SAMN04324258_1847</name>
</gene>
<keyword evidence="3" id="KW-0804">Transcription</keyword>
<dbReference type="Proteomes" id="UP000189777">
    <property type="component" value="Unassembled WGS sequence"/>
</dbReference>
<keyword evidence="2" id="KW-0238">DNA-binding</keyword>
<name>A0A1T5K5M3_9MICO</name>
<dbReference type="Pfam" id="PF12840">
    <property type="entry name" value="HTH_20"/>
    <property type="match status" value="1"/>
</dbReference>
<dbReference type="SMART" id="SM00418">
    <property type="entry name" value="HTH_ARSR"/>
    <property type="match status" value="1"/>
</dbReference>